<evidence type="ECO:0000259" key="1">
    <source>
        <dbReference type="Pfam" id="PF10022"/>
    </source>
</evidence>
<proteinExistence type="predicted"/>
<sequence>MDAAERSPYTGYTREHWTAAADRLLAAVRPYASPDHARIDLPGRTSRYGRDSDALEGFARTFLLAAIRLRGEGGADPDGLAGWYTDGLRAGPAVWPRPDRLDQAKVEAASIALGLHLSRPWIWDRLDDAGRERIAGWLGTVVGQAYPPINWVWFQLTVEAFLRGAGGDWSEADIHSGLAVHESLYRGDGWYADGPERSYDHYNGWALHTFPLLWADLAGDLCPEHLRQAWRERLRRFLGDAVHLVGADGSPLLQGRSLIYRFGAAAPFWMGAVTGATPLSPGATRRACSGILRHFHQHGVPGRRGLLTLGWHREWPAMAQSYSGPGSPYWAVKGMLGLLLPADHPVWTDVEEPLPVERSDFTRAIGPPGWLAAGTRADGVVRVANHGTDHALEGDGGTDAPLYARLGYSTATFPAGDDNAIALVRDGEPSHRSGFRTIGCTTDGAVSVARLHWVGTPDTAAPDHGSGRTGTVTWGPHMTMASLIRGAVEVRVARIDDEVDDEEPAPGTVLEFSGWPITRGLTSLLVPLHGFEGAALSERTVASPLGDEVRVPVLRAAEPPRAGRVYAVAVRLSRAPSGGLPTVTAAAGTVTVHWPDGSTATVTLPAVARRSPG</sequence>
<organism evidence="2 3">
    <name type="scientific">Dactylosporangium maewongense</name>
    <dbReference type="NCBI Taxonomy" id="634393"/>
    <lineage>
        <taxon>Bacteria</taxon>
        <taxon>Bacillati</taxon>
        <taxon>Actinomycetota</taxon>
        <taxon>Actinomycetes</taxon>
        <taxon>Micromonosporales</taxon>
        <taxon>Micromonosporaceae</taxon>
        <taxon>Dactylosporangium</taxon>
    </lineage>
</organism>
<name>A0ABP4P2L2_9ACTN</name>
<dbReference type="Pfam" id="PF10022">
    <property type="entry name" value="DUF2264"/>
    <property type="match status" value="1"/>
</dbReference>
<dbReference type="InterPro" id="IPR049349">
    <property type="entry name" value="DUF2264_N"/>
</dbReference>
<protein>
    <submittedName>
        <fullName evidence="2">DUF2264 domain-containing protein</fullName>
    </submittedName>
</protein>
<comment type="caution">
    <text evidence="2">The sequence shown here is derived from an EMBL/GenBank/DDBJ whole genome shotgun (WGS) entry which is preliminary data.</text>
</comment>
<evidence type="ECO:0000313" key="2">
    <source>
        <dbReference type="EMBL" id="GAA1571252.1"/>
    </source>
</evidence>
<dbReference type="EMBL" id="BAAAQD010000046">
    <property type="protein sequence ID" value="GAA1571252.1"/>
    <property type="molecule type" value="Genomic_DNA"/>
</dbReference>
<dbReference type="RefSeq" id="WP_344514355.1">
    <property type="nucleotide sequence ID" value="NZ_BAAAQD010000046.1"/>
</dbReference>
<dbReference type="PANTHER" id="PTHR35339">
    <property type="entry name" value="LINALOOL DEHYDRATASE_ISOMERASE DOMAIN-CONTAINING PROTEIN"/>
    <property type="match status" value="1"/>
</dbReference>
<reference evidence="3" key="1">
    <citation type="journal article" date="2019" name="Int. J. Syst. Evol. Microbiol.">
        <title>The Global Catalogue of Microorganisms (GCM) 10K type strain sequencing project: providing services to taxonomists for standard genome sequencing and annotation.</title>
        <authorList>
            <consortium name="The Broad Institute Genomics Platform"/>
            <consortium name="The Broad Institute Genome Sequencing Center for Infectious Disease"/>
            <person name="Wu L."/>
            <person name="Ma J."/>
        </authorList>
    </citation>
    <scope>NUCLEOTIDE SEQUENCE [LARGE SCALE GENOMIC DNA]</scope>
    <source>
        <strain evidence="3">JCM 15933</strain>
    </source>
</reference>
<keyword evidence="3" id="KW-1185">Reference proteome</keyword>
<dbReference type="PANTHER" id="PTHR35339:SF4">
    <property type="entry name" value="LINALOOL DEHYDRATASE_ISOMERASE DOMAIN-CONTAINING PROTEIN"/>
    <property type="match status" value="1"/>
</dbReference>
<dbReference type="Proteomes" id="UP001501470">
    <property type="component" value="Unassembled WGS sequence"/>
</dbReference>
<evidence type="ECO:0000313" key="3">
    <source>
        <dbReference type="Proteomes" id="UP001501470"/>
    </source>
</evidence>
<accession>A0ABP4P2L2</accession>
<feature type="domain" description="DUF2264" evidence="1">
    <location>
        <begin position="13"/>
        <end position="354"/>
    </location>
</feature>
<gene>
    <name evidence="2" type="ORF">GCM10009827_111390</name>
</gene>
<dbReference type="InterPro" id="IPR016624">
    <property type="entry name" value="UCP014753"/>
</dbReference>